<dbReference type="RefSeq" id="WP_134440369.1">
    <property type="nucleotide sequence ID" value="NZ_LXQC01000147.1"/>
</dbReference>
<dbReference type="Proteomes" id="UP000297713">
    <property type="component" value="Unassembled WGS sequence"/>
</dbReference>
<keyword evidence="2" id="KW-1185">Reference proteome</keyword>
<accession>A0A4Y8PBB5</accession>
<dbReference type="InterPro" id="IPR017576">
    <property type="entry name" value="CRISPR-assoc_prot_Csc1"/>
</dbReference>
<sequence>MRIYKIKIDVHDNIYFATREAGRLYETEKYIHNYALTYALGLVKDVPFYNLEQIPRYMDDLKKLSGIYVSPASPIKVRYDFLTFKFGNERNHIKELKLSENIPNFGKSKELAVESELVFFLFVEEWAVLPSYLKQWLDSDRSFWVRLGKWMSKAELKAKCASEIRNKSGEFLVSFALNPLDLPQSPDVFDIVSMPPVSLITNVRIKGDYFELSFEKETIILPSGMDYFKIDKSKCLTQ</sequence>
<dbReference type="Pfam" id="PF26241">
    <property type="entry name" value="Cas_Csc1"/>
    <property type="match status" value="1"/>
</dbReference>
<protein>
    <submittedName>
        <fullName evidence="1">Type I-D CRISPR-associated protein Cas5/Csc1</fullName>
    </submittedName>
</protein>
<gene>
    <name evidence="1" type="ORF">A7Q10_09035</name>
</gene>
<organism evidence="1 2">
    <name type="scientific">Methylacidiphilum caldifontis</name>
    <dbReference type="NCBI Taxonomy" id="2795386"/>
    <lineage>
        <taxon>Bacteria</taxon>
        <taxon>Pseudomonadati</taxon>
        <taxon>Verrucomicrobiota</taxon>
        <taxon>Methylacidiphilae</taxon>
        <taxon>Methylacidiphilales</taxon>
        <taxon>Methylacidiphilaceae</taxon>
        <taxon>Methylacidiphilum (ex Ratnadevi et al. 2023)</taxon>
    </lineage>
</organism>
<dbReference type="AlphaFoldDB" id="A0A4Y8PBB5"/>
<proteinExistence type="predicted"/>
<reference evidence="1 2" key="1">
    <citation type="submission" date="2016-05" db="EMBL/GenBank/DDBJ databases">
        <title>Diversity and Homogeneity among Thermoacidophilic Verrucomicrobia Methanotrophs Linked with Geographical Origin.</title>
        <authorList>
            <person name="Erikstad H.-A."/>
            <person name="Smestad N.B."/>
            <person name="Ceballos R.M."/>
            <person name="Birkeland N.-K."/>
        </authorList>
    </citation>
    <scope>NUCLEOTIDE SEQUENCE [LARGE SCALE GENOMIC DNA]</scope>
    <source>
        <strain evidence="1 2">Phi</strain>
    </source>
</reference>
<comment type="caution">
    <text evidence="1">The sequence shown here is derived from an EMBL/GenBank/DDBJ whole genome shotgun (WGS) entry which is preliminary data.</text>
</comment>
<dbReference type="NCBIfam" id="TIGR03159">
    <property type="entry name" value="cas_Csc1"/>
    <property type="match status" value="1"/>
</dbReference>
<evidence type="ECO:0000313" key="1">
    <source>
        <dbReference type="EMBL" id="TFE67813.1"/>
    </source>
</evidence>
<evidence type="ECO:0000313" key="2">
    <source>
        <dbReference type="Proteomes" id="UP000297713"/>
    </source>
</evidence>
<name>A0A4Y8PBB5_9BACT</name>
<dbReference type="EMBL" id="LXQC01000147">
    <property type="protein sequence ID" value="TFE67813.1"/>
    <property type="molecule type" value="Genomic_DNA"/>
</dbReference>
<dbReference type="OrthoDB" id="49508at2"/>